<gene>
    <name evidence="1 3" type="ORF">BDZ99DRAFT_555103</name>
</gene>
<name>A0A6A6Z0A1_9PEZI</name>
<sequence length="199" mass="21852">MHSFPQLPLSACNALATTAAFPSFILSYSTAHILTFTHRAPFESRRREKVLFGHMHALRALGAARGARNLFIVEERSDSPTPLSLKAEHLHLGQGTSAMPGATIAVSGCNRAPVRWDFRISQLAKRPESSPDGRIRSPDSCFTVYCESALINGTPRPPEVCSCAMSWDRDLIHVHMQAALCMAPAQRGCRFHIAWDAQG</sequence>
<dbReference type="AlphaFoldDB" id="A0A6A6Z0A1"/>
<organism evidence="1">
    <name type="scientific">Mytilinidion resinicola</name>
    <dbReference type="NCBI Taxonomy" id="574789"/>
    <lineage>
        <taxon>Eukaryota</taxon>
        <taxon>Fungi</taxon>
        <taxon>Dikarya</taxon>
        <taxon>Ascomycota</taxon>
        <taxon>Pezizomycotina</taxon>
        <taxon>Dothideomycetes</taxon>
        <taxon>Pleosporomycetidae</taxon>
        <taxon>Mytilinidiales</taxon>
        <taxon>Mytilinidiaceae</taxon>
        <taxon>Mytilinidion</taxon>
    </lineage>
</organism>
<dbReference type="GeneID" id="54468035"/>
<evidence type="ECO:0000313" key="3">
    <source>
        <dbReference type="RefSeq" id="XP_033581394.1"/>
    </source>
</evidence>
<reference evidence="3" key="2">
    <citation type="submission" date="2020-04" db="EMBL/GenBank/DDBJ databases">
        <authorList>
            <consortium name="NCBI Genome Project"/>
        </authorList>
    </citation>
    <scope>NUCLEOTIDE SEQUENCE</scope>
    <source>
        <strain evidence="3">CBS 304.34</strain>
    </source>
</reference>
<proteinExistence type="predicted"/>
<dbReference type="RefSeq" id="XP_033581394.1">
    <property type="nucleotide sequence ID" value="XM_033727142.1"/>
</dbReference>
<dbReference type="EMBL" id="MU003695">
    <property type="protein sequence ID" value="KAF2814430.1"/>
    <property type="molecule type" value="Genomic_DNA"/>
</dbReference>
<accession>A0A6A6Z0A1</accession>
<reference evidence="1 3" key="1">
    <citation type="journal article" date="2020" name="Stud. Mycol.">
        <title>101 Dothideomycetes genomes: a test case for predicting lifestyles and emergence of pathogens.</title>
        <authorList>
            <person name="Haridas S."/>
            <person name="Albert R."/>
            <person name="Binder M."/>
            <person name="Bloem J."/>
            <person name="Labutti K."/>
            <person name="Salamov A."/>
            <person name="Andreopoulos B."/>
            <person name="Baker S."/>
            <person name="Barry K."/>
            <person name="Bills G."/>
            <person name="Bluhm B."/>
            <person name="Cannon C."/>
            <person name="Castanera R."/>
            <person name="Culley D."/>
            <person name="Daum C."/>
            <person name="Ezra D."/>
            <person name="Gonzalez J."/>
            <person name="Henrissat B."/>
            <person name="Kuo A."/>
            <person name="Liang C."/>
            <person name="Lipzen A."/>
            <person name="Lutzoni F."/>
            <person name="Magnuson J."/>
            <person name="Mondo S."/>
            <person name="Nolan M."/>
            <person name="Ohm R."/>
            <person name="Pangilinan J."/>
            <person name="Park H.-J."/>
            <person name="Ramirez L."/>
            <person name="Alfaro M."/>
            <person name="Sun H."/>
            <person name="Tritt A."/>
            <person name="Yoshinaga Y."/>
            <person name="Zwiers L.-H."/>
            <person name="Turgeon B."/>
            <person name="Goodwin S."/>
            <person name="Spatafora J."/>
            <person name="Crous P."/>
            <person name="Grigoriev I."/>
        </authorList>
    </citation>
    <scope>NUCLEOTIDE SEQUENCE</scope>
    <source>
        <strain evidence="1 3">CBS 304.34</strain>
    </source>
</reference>
<keyword evidence="2" id="KW-1185">Reference proteome</keyword>
<evidence type="ECO:0000313" key="2">
    <source>
        <dbReference type="Proteomes" id="UP000504636"/>
    </source>
</evidence>
<evidence type="ECO:0000313" key="1">
    <source>
        <dbReference type="EMBL" id="KAF2814430.1"/>
    </source>
</evidence>
<protein>
    <submittedName>
        <fullName evidence="1 3">Uncharacterized protein</fullName>
    </submittedName>
</protein>
<reference evidence="3" key="3">
    <citation type="submission" date="2025-04" db="UniProtKB">
        <authorList>
            <consortium name="RefSeq"/>
        </authorList>
    </citation>
    <scope>IDENTIFICATION</scope>
    <source>
        <strain evidence="3">CBS 304.34</strain>
    </source>
</reference>
<dbReference type="Proteomes" id="UP000504636">
    <property type="component" value="Unplaced"/>
</dbReference>